<evidence type="ECO:0000259" key="8">
    <source>
        <dbReference type="PROSITE" id="PS52004"/>
    </source>
</evidence>
<dbReference type="CDD" id="cd05195">
    <property type="entry name" value="enoyl_red"/>
    <property type="match status" value="1"/>
</dbReference>
<dbReference type="Gene3D" id="3.40.47.10">
    <property type="match status" value="1"/>
</dbReference>
<reference evidence="10 11" key="1">
    <citation type="submission" date="2018-05" db="EMBL/GenBank/DDBJ databases">
        <title>Genome sequencing and assembly of the regulated plant pathogen Lachnellula willkommii and related sister species for the development of diagnostic species identification markers.</title>
        <authorList>
            <person name="Giroux E."/>
            <person name="Bilodeau G."/>
        </authorList>
    </citation>
    <scope>NUCLEOTIDE SEQUENCE [LARGE SCALE GENOMIC DNA]</scope>
    <source>
        <strain evidence="10 11">CBS 185.66</strain>
    </source>
</reference>
<gene>
    <name evidence="10" type="primary">mokB</name>
    <name evidence="10" type="ORF">LHYA1_G001157</name>
</gene>
<dbReference type="SUPFAM" id="SSF50129">
    <property type="entry name" value="GroES-like"/>
    <property type="match status" value="1"/>
</dbReference>
<dbReference type="InterPro" id="IPR042104">
    <property type="entry name" value="PKS_dehydratase_sf"/>
</dbReference>
<dbReference type="Gene3D" id="3.40.50.150">
    <property type="entry name" value="Vaccinia Virus protein VP39"/>
    <property type="match status" value="1"/>
</dbReference>
<keyword evidence="2" id="KW-0597">Phosphoprotein</keyword>
<dbReference type="CDD" id="cd00833">
    <property type="entry name" value="PKS"/>
    <property type="match status" value="1"/>
</dbReference>
<dbReference type="Pfam" id="PF14765">
    <property type="entry name" value="PS-DH"/>
    <property type="match status" value="1"/>
</dbReference>
<evidence type="ECO:0000256" key="6">
    <source>
        <dbReference type="ARBA" id="ARBA00023315"/>
    </source>
</evidence>
<dbReference type="InterPro" id="IPR049900">
    <property type="entry name" value="PKS_mFAS_DH"/>
</dbReference>
<evidence type="ECO:0000259" key="9">
    <source>
        <dbReference type="PROSITE" id="PS52019"/>
    </source>
</evidence>
<dbReference type="InterPro" id="IPR018201">
    <property type="entry name" value="Ketoacyl_synth_AS"/>
</dbReference>
<dbReference type="PROSITE" id="PS52004">
    <property type="entry name" value="KS3_2"/>
    <property type="match status" value="1"/>
</dbReference>
<dbReference type="Pfam" id="PF00109">
    <property type="entry name" value="ketoacyl-synt"/>
    <property type="match status" value="1"/>
</dbReference>
<dbReference type="InterPro" id="IPR014031">
    <property type="entry name" value="Ketoacyl_synth_C"/>
</dbReference>
<dbReference type="InterPro" id="IPR050091">
    <property type="entry name" value="PKS_NRPS_Biosynth_Enz"/>
</dbReference>
<dbReference type="InterPro" id="IPR016035">
    <property type="entry name" value="Acyl_Trfase/lysoPLipase"/>
</dbReference>
<dbReference type="InterPro" id="IPR016039">
    <property type="entry name" value="Thiolase-like"/>
</dbReference>
<feature type="active site" description="Proton donor; for dehydratase activity" evidence="7">
    <location>
        <position position="1205"/>
    </location>
</feature>
<feature type="region of interest" description="C-terminal hotdog fold" evidence="7">
    <location>
        <begin position="1138"/>
        <end position="1294"/>
    </location>
</feature>
<evidence type="ECO:0000313" key="10">
    <source>
        <dbReference type="EMBL" id="TVY30663.1"/>
    </source>
</evidence>
<dbReference type="Proteomes" id="UP000431533">
    <property type="component" value="Unassembled WGS sequence"/>
</dbReference>
<accession>A0A8H8R9W9</accession>
<comment type="caution">
    <text evidence="10">The sequence shown here is derived from an EMBL/GenBank/DDBJ whole genome shotgun (WGS) entry which is preliminary data.</text>
</comment>
<dbReference type="InterPro" id="IPR029063">
    <property type="entry name" value="SAM-dependent_MTases_sf"/>
</dbReference>
<dbReference type="InterPro" id="IPR013217">
    <property type="entry name" value="Methyltransf_12"/>
</dbReference>
<dbReference type="InterPro" id="IPR020843">
    <property type="entry name" value="ER"/>
</dbReference>
<keyword evidence="3" id="KW-0808">Transferase</keyword>
<dbReference type="InterPro" id="IPR049551">
    <property type="entry name" value="PKS_DH_C"/>
</dbReference>
<dbReference type="EMBL" id="QGMH01000005">
    <property type="protein sequence ID" value="TVY30663.1"/>
    <property type="molecule type" value="Genomic_DNA"/>
</dbReference>
<dbReference type="GO" id="GO:0016491">
    <property type="term" value="F:oxidoreductase activity"/>
    <property type="evidence" value="ECO:0007669"/>
    <property type="project" value="UniProtKB-KW"/>
</dbReference>
<dbReference type="SMART" id="SM00829">
    <property type="entry name" value="PKS_ER"/>
    <property type="match status" value="1"/>
</dbReference>
<dbReference type="InterPro" id="IPR020841">
    <property type="entry name" value="PKS_Beta-ketoAc_synthase_dom"/>
</dbReference>
<dbReference type="GO" id="GO:0004312">
    <property type="term" value="F:fatty acid synthase activity"/>
    <property type="evidence" value="ECO:0007669"/>
    <property type="project" value="TreeGrafter"/>
</dbReference>
<dbReference type="GO" id="GO:0004315">
    <property type="term" value="F:3-oxoacyl-[acyl-carrier-protein] synthase activity"/>
    <property type="evidence" value="ECO:0007669"/>
    <property type="project" value="InterPro"/>
</dbReference>
<dbReference type="SUPFAM" id="SSF53901">
    <property type="entry name" value="Thiolase-like"/>
    <property type="match status" value="1"/>
</dbReference>
<dbReference type="RefSeq" id="XP_031009449.1">
    <property type="nucleotide sequence ID" value="XM_031146142.1"/>
</dbReference>
<name>A0A8H8R9W9_9HELO</name>
<evidence type="ECO:0000256" key="2">
    <source>
        <dbReference type="ARBA" id="ARBA00022553"/>
    </source>
</evidence>
<keyword evidence="6" id="KW-0012">Acyltransferase</keyword>
<evidence type="ECO:0000256" key="3">
    <source>
        <dbReference type="ARBA" id="ARBA00022679"/>
    </source>
</evidence>
<dbReference type="Pfam" id="PF21089">
    <property type="entry name" value="PKS_DH_N"/>
    <property type="match status" value="1"/>
</dbReference>
<proteinExistence type="predicted"/>
<dbReference type="PANTHER" id="PTHR43775">
    <property type="entry name" value="FATTY ACID SYNTHASE"/>
    <property type="match status" value="1"/>
</dbReference>
<dbReference type="InterPro" id="IPR014043">
    <property type="entry name" value="Acyl_transferase_dom"/>
</dbReference>
<evidence type="ECO:0000256" key="5">
    <source>
        <dbReference type="ARBA" id="ARBA00023268"/>
    </source>
</evidence>
<feature type="domain" description="PKS/mFAS DH" evidence="9">
    <location>
        <begin position="984"/>
        <end position="1294"/>
    </location>
</feature>
<dbReference type="PROSITE" id="PS00606">
    <property type="entry name" value="KS3_1"/>
    <property type="match status" value="1"/>
</dbReference>
<feature type="domain" description="Ketosynthase family 3 (KS3)" evidence="8">
    <location>
        <begin position="14"/>
        <end position="446"/>
    </location>
</feature>
<feature type="active site" description="Proton acceptor; for dehydratase activity" evidence="7">
    <location>
        <position position="1016"/>
    </location>
</feature>
<evidence type="ECO:0000256" key="4">
    <source>
        <dbReference type="ARBA" id="ARBA00023002"/>
    </source>
</evidence>
<dbReference type="PANTHER" id="PTHR43775:SF29">
    <property type="entry name" value="ASPERFURANONE POLYKETIDE SYNTHASE AFOG-RELATED"/>
    <property type="match status" value="1"/>
</dbReference>
<dbReference type="InterPro" id="IPR014030">
    <property type="entry name" value="Ketoacyl_synth_N"/>
</dbReference>
<dbReference type="SUPFAM" id="SSF51735">
    <property type="entry name" value="NAD(P)-binding Rossmann-fold domains"/>
    <property type="match status" value="1"/>
</dbReference>
<dbReference type="Gene3D" id="3.40.366.10">
    <property type="entry name" value="Malonyl-Coenzyme A Acyl Carrier Protein, domain 2"/>
    <property type="match status" value="1"/>
</dbReference>
<dbReference type="SUPFAM" id="SSF55048">
    <property type="entry name" value="Probable ACP-binding domain of malonyl-CoA ACP transacylase"/>
    <property type="match status" value="1"/>
</dbReference>
<dbReference type="SMART" id="SM00825">
    <property type="entry name" value="PKS_KS"/>
    <property type="match status" value="1"/>
</dbReference>
<keyword evidence="11" id="KW-1185">Reference proteome</keyword>
<dbReference type="InterPro" id="IPR020807">
    <property type="entry name" value="PKS_DH"/>
</dbReference>
<dbReference type="SMART" id="SM00827">
    <property type="entry name" value="PKS_AT"/>
    <property type="match status" value="1"/>
</dbReference>
<evidence type="ECO:0000256" key="7">
    <source>
        <dbReference type="PROSITE-ProRule" id="PRU01363"/>
    </source>
</evidence>
<dbReference type="SMART" id="SM00826">
    <property type="entry name" value="PKS_DH"/>
    <property type="match status" value="1"/>
</dbReference>
<dbReference type="Pfam" id="PF00698">
    <property type="entry name" value="Acyl_transf_1"/>
    <property type="match status" value="1"/>
</dbReference>
<dbReference type="InterPro" id="IPR056501">
    <property type="entry name" value="NAD-bd_HRPKS_sdrA"/>
</dbReference>
<dbReference type="Gene3D" id="3.30.70.3290">
    <property type="match status" value="1"/>
</dbReference>
<dbReference type="CDD" id="cd02440">
    <property type="entry name" value="AdoMet_MTases"/>
    <property type="match status" value="1"/>
</dbReference>
<dbReference type="SUPFAM" id="SSF52151">
    <property type="entry name" value="FabD/lysophospholipase-like"/>
    <property type="match status" value="1"/>
</dbReference>
<dbReference type="SUPFAM" id="SSF53335">
    <property type="entry name" value="S-adenosyl-L-methionine-dependent methyltransferases"/>
    <property type="match status" value="1"/>
</dbReference>
<dbReference type="GeneID" id="41981355"/>
<organism evidence="10 11">
    <name type="scientific">Lachnellula hyalina</name>
    <dbReference type="NCBI Taxonomy" id="1316788"/>
    <lineage>
        <taxon>Eukaryota</taxon>
        <taxon>Fungi</taxon>
        <taxon>Dikarya</taxon>
        <taxon>Ascomycota</taxon>
        <taxon>Pezizomycotina</taxon>
        <taxon>Leotiomycetes</taxon>
        <taxon>Helotiales</taxon>
        <taxon>Lachnaceae</taxon>
        <taxon>Lachnellula</taxon>
    </lineage>
</organism>
<dbReference type="Gene3D" id="3.90.180.10">
    <property type="entry name" value="Medium-chain alcohol dehydrogenases, catalytic domain"/>
    <property type="match status" value="1"/>
</dbReference>
<dbReference type="InterPro" id="IPR036291">
    <property type="entry name" value="NAD(P)-bd_dom_sf"/>
</dbReference>
<dbReference type="GO" id="GO:0006633">
    <property type="term" value="P:fatty acid biosynthetic process"/>
    <property type="evidence" value="ECO:0007669"/>
    <property type="project" value="InterPro"/>
</dbReference>
<dbReference type="OrthoDB" id="329835at2759"/>
<dbReference type="Pfam" id="PF08242">
    <property type="entry name" value="Methyltransf_12"/>
    <property type="match status" value="1"/>
</dbReference>
<protein>
    <submittedName>
        <fullName evidence="10">Lovastatin diketide synthase</fullName>
    </submittedName>
</protein>
<keyword evidence="5" id="KW-0511">Multifunctional enzyme</keyword>
<dbReference type="Pfam" id="PF02801">
    <property type="entry name" value="Ketoacyl-synt_C"/>
    <property type="match status" value="1"/>
</dbReference>
<evidence type="ECO:0000313" key="11">
    <source>
        <dbReference type="Proteomes" id="UP000431533"/>
    </source>
</evidence>
<dbReference type="InterPro" id="IPR049552">
    <property type="entry name" value="PKS_DH_N"/>
</dbReference>
<dbReference type="InterPro" id="IPR001227">
    <property type="entry name" value="Ac_transferase_dom_sf"/>
</dbReference>
<sequence>MKDSLEELVISEELEPIAIIGLAFEFPQEATSEDAFWQMICEGRSASTDFPKERLNIDAFYHPDVSRNSTLPVRGGNFVKEDLGAFDAPFFSIAPGEASCMDPQHRRMLETAYLALEDSGIPLDKCSGSDTSVYTGCFTNDYLSVLQQDYEAEQRHAVMGVAPSMLANRVSWFFNFKGTSMNLDSACSSSLVALHLACQDLRAGTASMVGDKIAFARWNVGLPTQALVGGANMVYHPDFMKMMTTFNFLSPDSRSWSFDERANGYARGEGTAVIVIKRLTDALRDGDTLRSIIRNTGTNQDGKTPGITQPSQEAQADLIKRTYKQANLDMGPTRFFEAHGTGTKVGDPAEANAIGQAFRRYRTADDPLYIGAVKANIGHLEGCSGLAGIIKALLTLEKGLIPPIAGFKCLNSNINATALHIHVSIMKAIVNSFGFGGTNATVILDDAYHFLELNGLQGYHRTSHISTRAVSIVEDHHNLDKGLQPIGLQNGPMPVIDRMQRKEVSAAPQLLVWSSSEQTSALKLTEAYCEQLSQHKLQIDELAHALASRRTHFVWRNSVVVDGQDPDSFEHITPTKAVRSIKSPQLAFVFTGQGASYVEMGCELVIYSAFCRSLQESQVILEELGCSWSLRAIIDGTNATAPIGEPQYSQPATTCLQIALIDLLRSWGIRPSVVLGHSSGEIAASYAAGALSLAAAIRAAYFRGIISSRIVQDSVKMTMMAVGISRLGVTPYLERLQQTEGSLRVQIGCVNSPRSVTLTGEVEQLTKLENWFKEDSIFARRLLVPVAYHSSFMDSISTDYQATLGELQTTTSSGFVPMISSVTGDFIAAETLRDPRYWVRNMTSTVEFEAAVSKLIAYSNTGPRQRLGKTVASQSWITHMVEIGPHSTLQGPIRDILQSSTQPKIPSYVSVLTRKMSASISILKAVGSLFCAGYPVNIPAANNFHSSTKPIPSGLPRYPFNHKQSYWLESRLSKNFRFREASRHDLLGTRSLDWNPLVAQWRNVIRLSEVPWLQDHKINGEVIFPAAGMVVTAVEALKQVTANPDGIKGIQLKDVDFLRPIIFPRETERAETQLSIETPSGTSPFASWSEFRLFVVDNNDYSECCHGFIRAVSSTDDFPAPSFMHGRSILDWVENLSNLCQGSEHDPYCSSAKTSIQYGPCFQNVERMRLGYQGEVTAEVKTTSWKSRAVNTFAQHFTVHPIILDGMAQLLVPALAYGKKYLPTMVPAHADLIGIDCGNIELLEREYIRATAKCSFRGYRGASADIVATSTDSQRQIIYIQGLETTFINSTGVSEENTSSSRTLCTRLTWKPDIDLLNNTQLFLNCTTHRPPEAVDAVARSRLQTIALMSFIEEAVDYVQRNPSLTLKPHMTAYVDWMRNQLQLLRNRHLTVTDEMVQEVLKDSHGRAELLAKVEAFGDADFFLIHIGRNLIQVLCGELDPLELFFKNGLADRYYKEMLTNEHFCHPASAYVDLLCFKDPSMTILEVGAGTGGQTQRILETLASDGVNKWSRYDYTDISPGFFESARAKFNDHLNRMDFKVLDISQDPISQSFEAESYDLVIASFVLHAIDDLNKALRNIRKLLKTGGRLLLFEATRPESLHIGFAFGVLRDWWAPLKFESRSPHSPCLISRDWEERLKETSFSGVDVEINGQSQTEIQYSSIMISTAIGDGDWEESSSPEIAVLINQDREDQLSFATLLKSRYDNCKIYSLAELAGLNAPSSGIIVSVLEFHAKILHGISATNYENLHKVLARSKNTIWVTKSISGVIEPDHHLADGLGRVLASEDPIRKFVTLTLDAVGEESQAVDLLMRIISRVNALSVEELETNVVSSTTGPQISRITSNSHMDQVIAKVNLPQQIEERYVNGEDSLSLRIEHPGHLETLGWFSGETLPANTYLNDDDVHIEVSAFGLTFRDFLISSGSHNEIGFGMESAGTVRASGIDSGFHSGDRVCVLGSSIAKSILRASAAAVYLIPPDISFAEAASIPVSMWLAYHSIVDLARLEEGDTVLIYQATSSTGQMILQLAREKGAQVLATANSLSKCKHLVNILDLPEESILYPEDASLTNKIYHLTQGRGVDVIVGPVLNHSPVDFTECLSTSGHLIDITLTDRAKSRRVPPAGTTTNMSLSYVNMASLLESQPKQAYRTFQNAMGEFFRLKLKNTLSLDVFPPSQAKEAFLKFQDRSLIAKKIIELHPGDRLLVSISTHSSASNILY</sequence>
<keyword evidence="4" id="KW-0560">Oxidoreductase</keyword>
<dbReference type="InterPro" id="IPR011032">
    <property type="entry name" value="GroES-like_sf"/>
</dbReference>
<dbReference type="PROSITE" id="PS52019">
    <property type="entry name" value="PKS_MFAS_DH"/>
    <property type="match status" value="1"/>
</dbReference>
<evidence type="ECO:0000256" key="1">
    <source>
        <dbReference type="ARBA" id="ARBA00022450"/>
    </source>
</evidence>
<dbReference type="Gene3D" id="3.10.129.110">
    <property type="entry name" value="Polyketide synthase dehydratase"/>
    <property type="match status" value="1"/>
</dbReference>
<dbReference type="GO" id="GO:0044550">
    <property type="term" value="P:secondary metabolite biosynthetic process"/>
    <property type="evidence" value="ECO:0007669"/>
    <property type="project" value="TreeGrafter"/>
</dbReference>
<feature type="region of interest" description="N-terminal hotdog fold" evidence="7">
    <location>
        <begin position="984"/>
        <end position="1116"/>
    </location>
</feature>
<dbReference type="Pfam" id="PF23114">
    <property type="entry name" value="NAD-bd_HRPKS_sdrA"/>
    <property type="match status" value="1"/>
</dbReference>
<keyword evidence="1" id="KW-0596">Phosphopantetheine</keyword>
<dbReference type="InterPro" id="IPR016036">
    <property type="entry name" value="Malonyl_transacylase_ACP-bd"/>
</dbReference>